<feature type="compositionally biased region" description="Polar residues" evidence="3">
    <location>
        <begin position="327"/>
        <end position="336"/>
    </location>
</feature>
<dbReference type="InterPro" id="IPR002121">
    <property type="entry name" value="HRDC_dom"/>
</dbReference>
<dbReference type="GO" id="GO:0008408">
    <property type="term" value="F:3'-5' exonuclease activity"/>
    <property type="evidence" value="ECO:0007669"/>
    <property type="project" value="InterPro"/>
</dbReference>
<dbReference type="GO" id="GO:0003676">
    <property type="term" value="F:nucleic acid binding"/>
    <property type="evidence" value="ECO:0007669"/>
    <property type="project" value="InterPro"/>
</dbReference>
<feature type="compositionally biased region" description="Basic and acidic residues" evidence="3">
    <location>
        <begin position="390"/>
        <end position="401"/>
    </location>
</feature>
<evidence type="ECO:0000256" key="1">
    <source>
        <dbReference type="ARBA" id="ARBA00022722"/>
    </source>
</evidence>
<dbReference type="InterPro" id="IPR051132">
    <property type="entry name" value="3-5_Exonuclease_domain"/>
</dbReference>
<dbReference type="Pfam" id="PF01612">
    <property type="entry name" value="DNA_pol_A_exo1"/>
    <property type="match status" value="1"/>
</dbReference>
<dbReference type="GO" id="GO:0004386">
    <property type="term" value="F:helicase activity"/>
    <property type="evidence" value="ECO:0007669"/>
    <property type="project" value="UniProtKB-KW"/>
</dbReference>
<feature type="compositionally biased region" description="Acidic residues" evidence="3">
    <location>
        <begin position="574"/>
        <end position="585"/>
    </location>
</feature>
<dbReference type="SUPFAM" id="SSF47819">
    <property type="entry name" value="HRDC-like"/>
    <property type="match status" value="1"/>
</dbReference>
<feature type="region of interest" description="Disordered" evidence="3">
    <location>
        <begin position="369"/>
        <end position="421"/>
    </location>
</feature>
<keyword evidence="5" id="KW-0347">Helicase</keyword>
<feature type="compositionally biased region" description="Low complexity" evidence="3">
    <location>
        <begin position="677"/>
        <end position="702"/>
    </location>
</feature>
<evidence type="ECO:0000259" key="4">
    <source>
        <dbReference type="PROSITE" id="PS50967"/>
    </source>
</evidence>
<dbReference type="OrthoDB" id="1920326at2759"/>
<proteinExistence type="predicted"/>
<dbReference type="AlphaFoldDB" id="A0A194VAW3"/>
<evidence type="ECO:0000256" key="3">
    <source>
        <dbReference type="SAM" id="MobiDB-lite"/>
    </source>
</evidence>
<name>A0A194VAW3_CYTMA</name>
<feature type="region of interest" description="Disordered" evidence="3">
    <location>
        <begin position="574"/>
        <end position="635"/>
    </location>
</feature>
<gene>
    <name evidence="5" type="ORF">VP1G_08197</name>
</gene>
<dbReference type="Gene3D" id="3.30.420.10">
    <property type="entry name" value="Ribonuclease H-like superfamily/Ribonuclease H"/>
    <property type="match status" value="1"/>
</dbReference>
<dbReference type="InterPro" id="IPR002562">
    <property type="entry name" value="3'-5'_exonuclease_dom"/>
</dbReference>
<feature type="compositionally biased region" description="Basic and acidic residues" evidence="3">
    <location>
        <begin position="411"/>
        <end position="421"/>
    </location>
</feature>
<accession>A0A194VAW3</accession>
<dbReference type="Pfam" id="PF00570">
    <property type="entry name" value="HRDC"/>
    <property type="match status" value="1"/>
</dbReference>
<feature type="domain" description="HRDC" evidence="4">
    <location>
        <begin position="424"/>
        <end position="504"/>
    </location>
</feature>
<dbReference type="InterPro" id="IPR044876">
    <property type="entry name" value="HRDC_dom_sf"/>
</dbReference>
<feature type="compositionally biased region" description="Polar residues" evidence="3">
    <location>
        <begin position="715"/>
        <end position="725"/>
    </location>
</feature>
<dbReference type="Gene3D" id="1.10.150.80">
    <property type="entry name" value="HRDC domain"/>
    <property type="match status" value="1"/>
</dbReference>
<feature type="compositionally biased region" description="Low complexity" evidence="3">
    <location>
        <begin position="516"/>
        <end position="526"/>
    </location>
</feature>
<reference evidence="6" key="1">
    <citation type="submission" date="2014-12" db="EMBL/GenBank/DDBJ databases">
        <title>Genome Sequence of Valsa Canker Pathogens Uncovers a Specific Adaption of Colonization on Woody Bark.</title>
        <authorList>
            <person name="Yin Z."/>
            <person name="Liu H."/>
            <person name="Gao X."/>
            <person name="Li Z."/>
            <person name="Song N."/>
            <person name="Ke X."/>
            <person name="Dai Q."/>
            <person name="Wu Y."/>
            <person name="Sun Y."/>
            <person name="Xu J.-R."/>
            <person name="Kang Z.K."/>
            <person name="Wang L."/>
            <person name="Huang L."/>
        </authorList>
    </citation>
    <scope>NUCLEOTIDE SEQUENCE [LARGE SCALE GENOMIC DNA]</scope>
    <source>
        <strain evidence="6">SXYL134</strain>
    </source>
</reference>
<dbReference type="EMBL" id="KN714764">
    <property type="protein sequence ID" value="KUI61008.1"/>
    <property type="molecule type" value="Genomic_DNA"/>
</dbReference>
<organism evidence="5 6">
    <name type="scientific">Cytospora mali</name>
    <name type="common">Apple Valsa canker fungus</name>
    <name type="synonym">Valsa mali</name>
    <dbReference type="NCBI Taxonomy" id="578113"/>
    <lineage>
        <taxon>Eukaryota</taxon>
        <taxon>Fungi</taxon>
        <taxon>Dikarya</taxon>
        <taxon>Ascomycota</taxon>
        <taxon>Pezizomycotina</taxon>
        <taxon>Sordariomycetes</taxon>
        <taxon>Sordariomycetidae</taxon>
        <taxon>Diaporthales</taxon>
        <taxon>Cytosporaceae</taxon>
        <taxon>Cytospora</taxon>
    </lineage>
</organism>
<dbReference type="Proteomes" id="UP000078576">
    <property type="component" value="Unassembled WGS sequence"/>
</dbReference>
<sequence length="835" mass="90981">MAKSRVDKAIWPLPFQLSLSLGTNDHQPFWSHTLYRGPYDQQVRILYSRTKSESEEVASEFVNEKVLGFDMEWPWPWPADSDPNAALQQRVGLIQIACEDKIALFHIGLHSGNTPNDLLAPSLRSIIESPDISKCGVAIQSADFSRLQKWFGLKPRGAFELSHLHNLITYGASDPFKCTRKLRSLADQVEEHLGLPLHKGKVRTSNWSEPLDQEQIHYAAADAYAGLMLYYCMDAKRVSMQPVPPLPVYAETYLPVHPDLGNKIPLQLRPVDDEGEFIIARDFFKPKAADDFAEADLSPLENYAELEGFGEAQTVEGHREEARETDNQPLPSTSKETLGLVQIGRRGRHIIFARAEEIDWNVVEKLRAQHAAGQEKGHSEGGPSPAPNKIRRDDPRKELETKAVPTTAKADTTKPESHSRRLDDGRAEVLFQRLRAHRTELACERKCAAFIIAHDTHLHAMSRQCPRNDTELLRMKGIGKRKVADFGQGWLAIINGFLDDSGFGKSSTAIQDDRSSNASLQSASQLKTNAPNVDQAEGAMSADSVQTPPMLHTGISFSLGQATLADGMMEGVFDDEGLEGADGPEEISAFGSQFRSPGPSPLKRKREQTEAAEETAVSARPGMPKGSPPPLLSDTKWKAAEPRSLTGAAGQDSQVIVTTEAGPSPRQSMSMLGPTHSLSRSGPPALSPASPGAQATQAAEAVQAVQAAPPILPQFQDSSTATPLRSVTPAANHCPGKNAGTLHIGATPRPVSQSAEAGELHIFRNKLAAFNKLVTAAPRLSPATIEHIVTKPPKTMEDLLRIPGVMSFANACSRANRDFLGFIIKSTPKRGLGQT</sequence>
<keyword evidence="5" id="KW-0547">Nucleotide-binding</keyword>
<keyword evidence="2" id="KW-0378">Hydrolase</keyword>
<evidence type="ECO:0000313" key="6">
    <source>
        <dbReference type="Proteomes" id="UP000078576"/>
    </source>
</evidence>
<evidence type="ECO:0000256" key="2">
    <source>
        <dbReference type="ARBA" id="ARBA00022801"/>
    </source>
</evidence>
<dbReference type="InterPro" id="IPR036397">
    <property type="entry name" value="RNaseH_sf"/>
</dbReference>
<dbReference type="InterPro" id="IPR010997">
    <property type="entry name" value="HRDC-like_sf"/>
</dbReference>
<dbReference type="GO" id="GO:0000166">
    <property type="term" value="F:nucleotide binding"/>
    <property type="evidence" value="ECO:0007669"/>
    <property type="project" value="InterPro"/>
</dbReference>
<feature type="region of interest" description="Disordered" evidence="3">
    <location>
        <begin position="714"/>
        <end position="735"/>
    </location>
</feature>
<keyword evidence="5" id="KW-0067">ATP-binding</keyword>
<protein>
    <submittedName>
        <fullName evidence="5">Werner syndrome ATP-dependent helicase</fullName>
    </submittedName>
</protein>
<evidence type="ECO:0000313" key="5">
    <source>
        <dbReference type="EMBL" id="KUI61008.1"/>
    </source>
</evidence>
<feature type="region of interest" description="Disordered" evidence="3">
    <location>
        <begin position="316"/>
        <end position="337"/>
    </location>
</feature>
<feature type="region of interest" description="Disordered" evidence="3">
    <location>
        <begin position="661"/>
        <end position="702"/>
    </location>
</feature>
<dbReference type="PROSITE" id="PS50967">
    <property type="entry name" value="HRDC"/>
    <property type="match status" value="1"/>
</dbReference>
<dbReference type="PANTHER" id="PTHR13620">
    <property type="entry name" value="3-5 EXONUCLEASE"/>
    <property type="match status" value="1"/>
</dbReference>
<feature type="compositionally biased region" description="Basic and acidic residues" evidence="3">
    <location>
        <begin position="316"/>
        <end position="326"/>
    </location>
</feature>
<dbReference type="InterPro" id="IPR012337">
    <property type="entry name" value="RNaseH-like_sf"/>
</dbReference>
<dbReference type="CDD" id="cd06141">
    <property type="entry name" value="WRN_exo"/>
    <property type="match status" value="1"/>
</dbReference>
<keyword evidence="6" id="KW-1185">Reference proteome</keyword>
<dbReference type="SMART" id="SM00341">
    <property type="entry name" value="HRDC"/>
    <property type="match status" value="1"/>
</dbReference>
<dbReference type="STRING" id="694573.A0A194VAW3"/>
<feature type="region of interest" description="Disordered" evidence="3">
    <location>
        <begin position="506"/>
        <end position="529"/>
    </location>
</feature>
<dbReference type="SUPFAM" id="SSF53098">
    <property type="entry name" value="Ribonuclease H-like"/>
    <property type="match status" value="1"/>
</dbReference>
<dbReference type="GO" id="GO:0005634">
    <property type="term" value="C:nucleus"/>
    <property type="evidence" value="ECO:0007669"/>
    <property type="project" value="TreeGrafter"/>
</dbReference>
<keyword evidence="1" id="KW-0540">Nuclease</keyword>
<dbReference type="SMART" id="SM00474">
    <property type="entry name" value="35EXOc"/>
    <property type="match status" value="1"/>
</dbReference>
<dbReference type="PANTHER" id="PTHR13620:SF104">
    <property type="entry name" value="EXONUCLEASE 3'-5' DOMAIN-CONTAINING PROTEIN 2"/>
    <property type="match status" value="1"/>
</dbReference>
<dbReference type="GO" id="GO:0005737">
    <property type="term" value="C:cytoplasm"/>
    <property type="evidence" value="ECO:0007669"/>
    <property type="project" value="TreeGrafter"/>
</dbReference>
<feature type="compositionally biased region" description="Basic and acidic residues" evidence="3">
    <location>
        <begin position="369"/>
        <end position="379"/>
    </location>
</feature>
<dbReference type="GO" id="GO:0006139">
    <property type="term" value="P:nucleobase-containing compound metabolic process"/>
    <property type="evidence" value="ECO:0007669"/>
    <property type="project" value="InterPro"/>
</dbReference>